<dbReference type="EMBL" id="JAGIZQ010000005">
    <property type="protein sequence ID" value="KAH6628865.1"/>
    <property type="molecule type" value="Genomic_DNA"/>
</dbReference>
<organism evidence="1 2">
    <name type="scientific">Chaetomium tenue</name>
    <dbReference type="NCBI Taxonomy" id="1854479"/>
    <lineage>
        <taxon>Eukaryota</taxon>
        <taxon>Fungi</taxon>
        <taxon>Dikarya</taxon>
        <taxon>Ascomycota</taxon>
        <taxon>Pezizomycotina</taxon>
        <taxon>Sordariomycetes</taxon>
        <taxon>Sordariomycetidae</taxon>
        <taxon>Sordariales</taxon>
        <taxon>Chaetomiaceae</taxon>
        <taxon>Chaetomium</taxon>
    </lineage>
</organism>
<name>A0ACB7P992_9PEZI</name>
<reference evidence="1 2" key="1">
    <citation type="journal article" date="2021" name="Nat. Commun.">
        <title>Genetic determinants of endophytism in the Arabidopsis root mycobiome.</title>
        <authorList>
            <person name="Mesny F."/>
            <person name="Miyauchi S."/>
            <person name="Thiergart T."/>
            <person name="Pickel B."/>
            <person name="Atanasova L."/>
            <person name="Karlsson M."/>
            <person name="Huettel B."/>
            <person name="Barry K.W."/>
            <person name="Haridas S."/>
            <person name="Chen C."/>
            <person name="Bauer D."/>
            <person name="Andreopoulos W."/>
            <person name="Pangilinan J."/>
            <person name="LaButti K."/>
            <person name="Riley R."/>
            <person name="Lipzen A."/>
            <person name="Clum A."/>
            <person name="Drula E."/>
            <person name="Henrissat B."/>
            <person name="Kohler A."/>
            <person name="Grigoriev I.V."/>
            <person name="Martin F.M."/>
            <person name="Hacquard S."/>
        </authorList>
    </citation>
    <scope>NUCLEOTIDE SEQUENCE [LARGE SCALE GENOMIC DNA]</scope>
    <source>
        <strain evidence="1 2">MPI-SDFR-AT-0079</strain>
    </source>
</reference>
<protein>
    <submittedName>
        <fullName evidence="1">Kinase-like domain-containing protein</fullName>
    </submittedName>
</protein>
<sequence>MSKDDDAMSPSAASSWFRFLPVDLGDTENLERYMPGGFHPTSLGDVYDERYRVVHKLGAGGFSTVWLARDETEQKWVALKIVVVDHSAAIETKYASSQHAALQCGGRAKFPIEYRHFTIDGPNGRHLCLVLPVLGPSASQLSCFLDSRMAPRLARKAAYQAVQALANLHAQGFCHGDVTTSNIAFCLSDIDRYTEHHLSKLFGAPEKAPLETESGEEPGPEAPQYIVRPIDFLASEENIISWDIQLLDFDQAFPASSPPQDMLGTPVEFLAPEVAVGLSASPASDVWALGCSIYRLRSGEGPFSSIDVWTPRDVVSFITRTLGAIPVSWQHILFDHEGQPTRDPSQDTPLVKSTDRRPLRDLVYNIYDKPENGVETGKIRPEHQVWDENDNIPYPACFADMVWKPKVTKIDNVYLHGYDDGTDELLEAMPKIPETEAALLHDLLSKIFVYDPAERITAGEMLSHPWFHVDQADPLPHGH</sequence>
<accession>A0ACB7P992</accession>
<comment type="caution">
    <text evidence="1">The sequence shown here is derived from an EMBL/GenBank/DDBJ whole genome shotgun (WGS) entry which is preliminary data.</text>
</comment>
<evidence type="ECO:0000313" key="1">
    <source>
        <dbReference type="EMBL" id="KAH6628865.1"/>
    </source>
</evidence>
<keyword evidence="2" id="KW-1185">Reference proteome</keyword>
<evidence type="ECO:0000313" key="2">
    <source>
        <dbReference type="Proteomes" id="UP000724584"/>
    </source>
</evidence>
<proteinExistence type="predicted"/>
<gene>
    <name evidence="1" type="ORF">F5144DRAFT_327192</name>
</gene>
<dbReference type="Proteomes" id="UP000724584">
    <property type="component" value="Unassembled WGS sequence"/>
</dbReference>